<dbReference type="EC" id="1.1.1.102" evidence="10"/>
<dbReference type="InterPro" id="IPR045022">
    <property type="entry name" value="KDSR-like"/>
</dbReference>
<dbReference type="PANTHER" id="PTHR43550:SF3">
    <property type="entry name" value="3-KETODIHYDROSPHINGOSINE REDUCTASE"/>
    <property type="match status" value="1"/>
</dbReference>
<reference evidence="14" key="1">
    <citation type="submission" date="2022-07" db="EMBL/GenBank/DDBJ databases">
        <title>Ectorhizobium quercum gen.nov., sp. nov.</title>
        <authorList>
            <person name="Ma T."/>
            <person name="Li Y."/>
        </authorList>
    </citation>
    <scope>NUCLEOTIDE SEQUENCE</scope>
    <source>
        <strain evidence="14">BDR2-2</strain>
    </source>
</reference>
<evidence type="ECO:0000256" key="9">
    <source>
        <dbReference type="ARBA" id="ARBA00023098"/>
    </source>
</evidence>
<dbReference type="GO" id="GO:0006666">
    <property type="term" value="P:3-keto-sphinganine metabolic process"/>
    <property type="evidence" value="ECO:0007669"/>
    <property type="project" value="InterPro"/>
</dbReference>
<dbReference type="SMART" id="SM00822">
    <property type="entry name" value="PKS_KR"/>
    <property type="match status" value="1"/>
</dbReference>
<evidence type="ECO:0000313" key="15">
    <source>
        <dbReference type="EMBL" id="MCX8998750.1"/>
    </source>
</evidence>
<keyword evidence="8" id="KW-0560">Oxidoreductase</keyword>
<keyword evidence="12" id="KW-0812">Transmembrane</keyword>
<evidence type="ECO:0000256" key="3">
    <source>
        <dbReference type="ARBA" id="ARBA00004991"/>
    </source>
</evidence>
<evidence type="ECO:0000256" key="11">
    <source>
        <dbReference type="RuleBase" id="RU000363"/>
    </source>
</evidence>
<dbReference type="InterPro" id="IPR036291">
    <property type="entry name" value="NAD(P)-bd_dom_sf"/>
</dbReference>
<dbReference type="GO" id="GO:0030148">
    <property type="term" value="P:sphingolipid biosynthetic process"/>
    <property type="evidence" value="ECO:0007669"/>
    <property type="project" value="InterPro"/>
</dbReference>
<dbReference type="GO" id="GO:0000166">
    <property type="term" value="F:nucleotide binding"/>
    <property type="evidence" value="ECO:0007669"/>
    <property type="project" value="UniProtKB-KW"/>
</dbReference>
<dbReference type="PRINTS" id="PR00080">
    <property type="entry name" value="SDRFAMILY"/>
</dbReference>
<evidence type="ECO:0000256" key="2">
    <source>
        <dbReference type="ARBA" id="ARBA00004760"/>
    </source>
</evidence>
<keyword evidence="7" id="KW-0746">Sphingolipid metabolism</keyword>
<dbReference type="EMBL" id="JANFPI010000001">
    <property type="protein sequence ID" value="MCX8996211.1"/>
    <property type="molecule type" value="Genomic_DNA"/>
</dbReference>
<evidence type="ECO:0000256" key="7">
    <source>
        <dbReference type="ARBA" id="ARBA00022919"/>
    </source>
</evidence>
<evidence type="ECO:0000256" key="6">
    <source>
        <dbReference type="ARBA" id="ARBA00022857"/>
    </source>
</evidence>
<dbReference type="GO" id="GO:0047560">
    <property type="term" value="F:3-dehydrosphinganine reductase activity"/>
    <property type="evidence" value="ECO:0007669"/>
    <property type="project" value="UniProtKB-EC"/>
</dbReference>
<dbReference type="PROSITE" id="PS00061">
    <property type="entry name" value="ADH_SHORT"/>
    <property type="match status" value="1"/>
</dbReference>
<dbReference type="GO" id="GO:0016020">
    <property type="term" value="C:membrane"/>
    <property type="evidence" value="ECO:0007669"/>
    <property type="project" value="GOC"/>
</dbReference>
<comment type="pathway">
    <text evidence="3">Sphingolipid metabolism.</text>
</comment>
<dbReference type="CDD" id="cd08939">
    <property type="entry name" value="KDSR-like_SDR_c"/>
    <property type="match status" value="1"/>
</dbReference>
<dbReference type="PANTHER" id="PTHR43550">
    <property type="entry name" value="3-KETODIHYDROSPHINGOSINE REDUCTASE"/>
    <property type="match status" value="1"/>
</dbReference>
<gene>
    <name evidence="14" type="ORF">NOF55_03745</name>
    <name evidence="15" type="ORF">NOF55_16680</name>
</gene>
<name>A0AAE3MXQ9_9HYPH</name>
<dbReference type="InterPro" id="IPR057326">
    <property type="entry name" value="KR_dom"/>
</dbReference>
<accession>A0AAE3MXQ9</accession>
<dbReference type="Gene3D" id="3.40.50.720">
    <property type="entry name" value="NAD(P)-binding Rossmann-like Domain"/>
    <property type="match status" value="1"/>
</dbReference>
<dbReference type="RefSeq" id="WP_306409959.1">
    <property type="nucleotide sequence ID" value="NZ_JANFPI010000001.1"/>
</dbReference>
<comment type="caution">
    <text evidence="14">The sequence shown here is derived from an EMBL/GenBank/DDBJ whole genome shotgun (WGS) entry which is preliminary data.</text>
</comment>
<feature type="transmembrane region" description="Helical" evidence="12">
    <location>
        <begin position="233"/>
        <end position="253"/>
    </location>
</feature>
<evidence type="ECO:0000256" key="12">
    <source>
        <dbReference type="SAM" id="Phobius"/>
    </source>
</evidence>
<dbReference type="PRINTS" id="PR00081">
    <property type="entry name" value="GDHRDH"/>
</dbReference>
<comment type="subcellular location">
    <subcellularLocation>
        <location evidence="1">Endoplasmic reticulum</location>
    </subcellularLocation>
</comment>
<comment type="pathway">
    <text evidence="2">Lipid metabolism; sphingolipid metabolism.</text>
</comment>
<dbReference type="Proteomes" id="UP001208771">
    <property type="component" value="Unassembled WGS sequence"/>
</dbReference>
<evidence type="ECO:0000313" key="16">
    <source>
        <dbReference type="Proteomes" id="UP001208771"/>
    </source>
</evidence>
<keyword evidence="12" id="KW-0472">Membrane</keyword>
<keyword evidence="5" id="KW-0256">Endoplasmic reticulum</keyword>
<evidence type="ECO:0000256" key="1">
    <source>
        <dbReference type="ARBA" id="ARBA00004240"/>
    </source>
</evidence>
<dbReference type="InterPro" id="IPR020904">
    <property type="entry name" value="Sc_DH/Rdtase_CS"/>
</dbReference>
<keyword evidence="4" id="KW-0547">Nucleotide-binding</keyword>
<dbReference type="Pfam" id="PF00106">
    <property type="entry name" value="adh_short"/>
    <property type="match status" value="1"/>
</dbReference>
<evidence type="ECO:0000313" key="14">
    <source>
        <dbReference type="EMBL" id="MCX8996211.1"/>
    </source>
</evidence>
<keyword evidence="6" id="KW-0521">NADP</keyword>
<dbReference type="SUPFAM" id="SSF51735">
    <property type="entry name" value="NAD(P)-binding Rossmann-fold domains"/>
    <property type="match status" value="1"/>
</dbReference>
<sequence>MTHAIITGGSSGIGLEIARLYLARGYAVTLLARRTGLLEAARRDLAAASPENAARIHVVSADVADEASVAAALAGAEAALGPCDILVTAAGRVDPGFFDEQPPGLFEEQVRVNFLGTVHAARAVLAGMKARGRGRIMLVSSAAAHIGIPAYAAYCASKSALKGFAEALRAEARPFGVSVCICYPPDTRTPQYEQEIRLRPAAAQAVMGGLRPWKAGIVARRIVTGLDRGRAEVHFGFALTMLALFGAFIKPVIYRRTAHGRRP</sequence>
<evidence type="ECO:0000259" key="13">
    <source>
        <dbReference type="SMART" id="SM00822"/>
    </source>
</evidence>
<protein>
    <recommendedName>
        <fullName evidence="10">3-dehydrosphinganine reductase</fullName>
        <ecNumber evidence="10">1.1.1.102</ecNumber>
    </recommendedName>
</protein>
<feature type="domain" description="Ketoreductase" evidence="13">
    <location>
        <begin position="2"/>
        <end position="187"/>
    </location>
</feature>
<dbReference type="EMBL" id="JANFPI010000005">
    <property type="protein sequence ID" value="MCX8998750.1"/>
    <property type="molecule type" value="Genomic_DNA"/>
</dbReference>
<dbReference type="AlphaFoldDB" id="A0AAE3MXQ9"/>
<evidence type="ECO:0000256" key="4">
    <source>
        <dbReference type="ARBA" id="ARBA00022741"/>
    </source>
</evidence>
<organism evidence="14 16">
    <name type="scientific">Ectorhizobium quercum</name>
    <dbReference type="NCBI Taxonomy" id="2965071"/>
    <lineage>
        <taxon>Bacteria</taxon>
        <taxon>Pseudomonadati</taxon>
        <taxon>Pseudomonadota</taxon>
        <taxon>Alphaproteobacteria</taxon>
        <taxon>Hyphomicrobiales</taxon>
        <taxon>Rhizobiaceae</taxon>
        <taxon>Ectorhizobium</taxon>
    </lineage>
</organism>
<keyword evidence="9" id="KW-0443">Lipid metabolism</keyword>
<comment type="similarity">
    <text evidence="11">Belongs to the short-chain dehydrogenases/reductases (SDR) family.</text>
</comment>
<evidence type="ECO:0000256" key="10">
    <source>
        <dbReference type="ARBA" id="ARBA00026112"/>
    </source>
</evidence>
<keyword evidence="16" id="KW-1185">Reference proteome</keyword>
<evidence type="ECO:0000256" key="8">
    <source>
        <dbReference type="ARBA" id="ARBA00023002"/>
    </source>
</evidence>
<evidence type="ECO:0000256" key="5">
    <source>
        <dbReference type="ARBA" id="ARBA00022824"/>
    </source>
</evidence>
<keyword evidence="12" id="KW-1133">Transmembrane helix</keyword>
<proteinExistence type="inferred from homology"/>
<dbReference type="InterPro" id="IPR002347">
    <property type="entry name" value="SDR_fam"/>
</dbReference>